<keyword evidence="6" id="KW-1185">Reference proteome</keyword>
<dbReference type="InterPro" id="IPR002110">
    <property type="entry name" value="Ankyrin_rpt"/>
</dbReference>
<accession>D8LSZ7</accession>
<name>D8LSZ7_ECTSI</name>
<dbReference type="Gene3D" id="1.25.40.20">
    <property type="entry name" value="Ankyrin repeat-containing domain"/>
    <property type="match status" value="1"/>
</dbReference>
<keyword evidence="1" id="KW-0677">Repeat</keyword>
<keyword evidence="2 3" id="KW-0040">ANK repeat</keyword>
<sequence>MTPWKGYDSTPRSSASDGCRCTPTQKQLDDYQVPLVEAVRRWDMGALEALAADGVDMGASNRFGESIVHLATRRGSTPVLRFLLSHGGSLRICDDYGKTPLHDAFWTAEPRFELVAMMLEMDWGLLRATDARWRGVGLGGGRSLHLAPMPRSRLRFACFGIELPRAVNGNGHLA</sequence>
<evidence type="ECO:0000313" key="6">
    <source>
        <dbReference type="Proteomes" id="UP000002630"/>
    </source>
</evidence>
<dbReference type="InterPro" id="IPR036770">
    <property type="entry name" value="Ankyrin_rpt-contain_sf"/>
</dbReference>
<evidence type="ECO:0000256" key="2">
    <source>
        <dbReference type="ARBA" id="ARBA00023043"/>
    </source>
</evidence>
<feature type="repeat" description="ANK" evidence="3">
    <location>
        <begin position="63"/>
        <end position="95"/>
    </location>
</feature>
<dbReference type="GO" id="GO:0005634">
    <property type="term" value="C:nucleus"/>
    <property type="evidence" value="ECO:0007669"/>
    <property type="project" value="TreeGrafter"/>
</dbReference>
<feature type="compositionally biased region" description="Polar residues" evidence="4">
    <location>
        <begin position="10"/>
        <end position="21"/>
    </location>
</feature>
<dbReference type="EMBL" id="FN649760">
    <property type="protein sequence ID" value="CBN77924.1"/>
    <property type="molecule type" value="Genomic_DNA"/>
</dbReference>
<evidence type="ECO:0000313" key="5">
    <source>
        <dbReference type="EMBL" id="CBN77924.1"/>
    </source>
</evidence>
<dbReference type="STRING" id="2880.D8LSZ7"/>
<dbReference type="PANTHER" id="PTHR24201:SF2">
    <property type="entry name" value="ANKYRIN REPEAT DOMAIN-CONTAINING PROTEIN 42"/>
    <property type="match status" value="1"/>
</dbReference>
<dbReference type="PROSITE" id="PS50297">
    <property type="entry name" value="ANK_REP_REGION"/>
    <property type="match status" value="1"/>
</dbReference>
<evidence type="ECO:0000256" key="4">
    <source>
        <dbReference type="SAM" id="MobiDB-lite"/>
    </source>
</evidence>
<evidence type="ECO:0000256" key="3">
    <source>
        <dbReference type="PROSITE-ProRule" id="PRU00023"/>
    </source>
</evidence>
<dbReference type="Proteomes" id="UP000002630">
    <property type="component" value="Unassembled WGS sequence"/>
</dbReference>
<protein>
    <submittedName>
        <fullName evidence="5">Uncharacterized protein</fullName>
    </submittedName>
</protein>
<dbReference type="InParanoid" id="D8LSZ7"/>
<gene>
    <name evidence="5" type="ORF">Esi_0077_0128</name>
</gene>
<dbReference type="SMART" id="SM00248">
    <property type="entry name" value="ANK"/>
    <property type="match status" value="2"/>
</dbReference>
<reference evidence="5 6" key="1">
    <citation type="journal article" date="2010" name="Nature">
        <title>The Ectocarpus genome and the independent evolution of multicellularity in brown algae.</title>
        <authorList>
            <person name="Cock J.M."/>
            <person name="Sterck L."/>
            <person name="Rouze P."/>
            <person name="Scornet D."/>
            <person name="Allen A.E."/>
            <person name="Amoutzias G."/>
            <person name="Anthouard V."/>
            <person name="Artiguenave F."/>
            <person name="Aury J.M."/>
            <person name="Badger J.H."/>
            <person name="Beszteri B."/>
            <person name="Billiau K."/>
            <person name="Bonnet E."/>
            <person name="Bothwell J.H."/>
            <person name="Bowler C."/>
            <person name="Boyen C."/>
            <person name="Brownlee C."/>
            <person name="Carrano C.J."/>
            <person name="Charrier B."/>
            <person name="Cho G.Y."/>
            <person name="Coelho S.M."/>
            <person name="Collen J."/>
            <person name="Corre E."/>
            <person name="Da Silva C."/>
            <person name="Delage L."/>
            <person name="Delaroque N."/>
            <person name="Dittami S.M."/>
            <person name="Doulbeau S."/>
            <person name="Elias M."/>
            <person name="Farnham G."/>
            <person name="Gachon C.M."/>
            <person name="Gschloessl B."/>
            <person name="Heesch S."/>
            <person name="Jabbari K."/>
            <person name="Jubin C."/>
            <person name="Kawai H."/>
            <person name="Kimura K."/>
            <person name="Kloareg B."/>
            <person name="Kupper F.C."/>
            <person name="Lang D."/>
            <person name="Le Bail A."/>
            <person name="Leblanc C."/>
            <person name="Lerouge P."/>
            <person name="Lohr M."/>
            <person name="Lopez P.J."/>
            <person name="Martens C."/>
            <person name="Maumus F."/>
            <person name="Michel G."/>
            <person name="Miranda-Saavedra D."/>
            <person name="Morales J."/>
            <person name="Moreau H."/>
            <person name="Motomura T."/>
            <person name="Nagasato C."/>
            <person name="Napoli C.A."/>
            <person name="Nelson D.R."/>
            <person name="Nyvall-Collen P."/>
            <person name="Peters A.F."/>
            <person name="Pommier C."/>
            <person name="Potin P."/>
            <person name="Poulain J."/>
            <person name="Quesneville H."/>
            <person name="Read B."/>
            <person name="Rensing S.A."/>
            <person name="Ritter A."/>
            <person name="Rousvoal S."/>
            <person name="Samanta M."/>
            <person name="Samson G."/>
            <person name="Schroeder D.C."/>
            <person name="Segurens B."/>
            <person name="Strittmatter M."/>
            <person name="Tonon T."/>
            <person name="Tregear J.W."/>
            <person name="Valentin K."/>
            <person name="von Dassow P."/>
            <person name="Yamagishi T."/>
            <person name="Van de Peer Y."/>
            <person name="Wincker P."/>
        </authorList>
    </citation>
    <scope>NUCLEOTIDE SEQUENCE [LARGE SCALE GENOMIC DNA]</scope>
    <source>
        <strain evidence="6">Ec32 / CCAP1310/4</strain>
    </source>
</reference>
<dbReference type="Pfam" id="PF12796">
    <property type="entry name" value="Ank_2"/>
    <property type="match status" value="1"/>
</dbReference>
<dbReference type="OrthoDB" id="204260at2759"/>
<dbReference type="SUPFAM" id="SSF48403">
    <property type="entry name" value="Ankyrin repeat"/>
    <property type="match status" value="1"/>
</dbReference>
<feature type="region of interest" description="Disordered" evidence="4">
    <location>
        <begin position="1"/>
        <end position="21"/>
    </location>
</feature>
<proteinExistence type="predicted"/>
<dbReference type="PANTHER" id="PTHR24201">
    <property type="entry name" value="ANK_REP_REGION DOMAIN-CONTAINING PROTEIN"/>
    <property type="match status" value="1"/>
</dbReference>
<organism evidence="5 6">
    <name type="scientific">Ectocarpus siliculosus</name>
    <name type="common">Brown alga</name>
    <name type="synonym">Conferva siliculosa</name>
    <dbReference type="NCBI Taxonomy" id="2880"/>
    <lineage>
        <taxon>Eukaryota</taxon>
        <taxon>Sar</taxon>
        <taxon>Stramenopiles</taxon>
        <taxon>Ochrophyta</taxon>
        <taxon>PX clade</taxon>
        <taxon>Phaeophyceae</taxon>
        <taxon>Ectocarpales</taxon>
        <taxon>Ectocarpaceae</taxon>
        <taxon>Ectocarpus</taxon>
    </lineage>
</organism>
<dbReference type="InterPro" id="IPR050776">
    <property type="entry name" value="Ank_Repeat/CDKN_Inhibitor"/>
</dbReference>
<dbReference type="PROSITE" id="PS50088">
    <property type="entry name" value="ANK_REPEAT"/>
    <property type="match status" value="1"/>
</dbReference>
<dbReference type="AlphaFoldDB" id="D8LSZ7"/>
<evidence type="ECO:0000256" key="1">
    <source>
        <dbReference type="ARBA" id="ARBA00022737"/>
    </source>
</evidence>